<feature type="signal peptide" evidence="1">
    <location>
        <begin position="1"/>
        <end position="16"/>
    </location>
</feature>
<dbReference type="PANTHER" id="PTHR45588:SF1">
    <property type="entry name" value="WW DOMAIN-CONTAINING PROTEIN"/>
    <property type="match status" value="1"/>
</dbReference>
<evidence type="ECO:0000313" key="3">
    <source>
        <dbReference type="Proteomes" id="UP000663828"/>
    </source>
</evidence>
<protein>
    <submittedName>
        <fullName evidence="2">Uncharacterized protein</fullName>
    </submittedName>
</protein>
<sequence>MQLTVISLWFLMNLLGFDLLPWERYVNLGSAGQPLGSAINQTSLAHQHFLIGYLCLHSFHYESAQEAFAMALEEDNTFVEAHIGRLLGFVSITQTLWEYMDREGTLQAWNETWAIFNNSNVTLTPYQLAYLNTVYQWFAYENISDGEDVFLQSMLNLTQTFPIDTDAQTQLGLVYLNIAIRETFELQMLEPPAMLEARKVLQKVLAQEPSHPGCLHYLIHACDIPRVGSAVQAIPYAHSYREIVRTASHAQHMATHTWIRIGAWPLAQEDNERSVNVSVILCMLKLNQMNSTDVLSFTFSELLIRLIVTEAQGDTIIDPIKFLVNDMNTPSYLPQVFRTISIVAECVRLLLINGSNIKDTRAVENRLARMIEIVTIMRPTSNSIAVEALTMVSQVKALRWCFKESFQRCITDLKETAHTNISSVDSLSKSTMTHLRPTELFAFYLLIIHRQYPALASSYALNSTNVSVTDFPTHALQIYLEQNQTDPHRIPRTLIDLSSKKQPSISQV</sequence>
<evidence type="ECO:0000256" key="1">
    <source>
        <dbReference type="SAM" id="SignalP"/>
    </source>
</evidence>
<dbReference type="Proteomes" id="UP000663828">
    <property type="component" value="Unassembled WGS sequence"/>
</dbReference>
<dbReference type="PANTHER" id="PTHR45588">
    <property type="entry name" value="TPR DOMAIN-CONTAINING PROTEIN"/>
    <property type="match status" value="1"/>
</dbReference>
<comment type="caution">
    <text evidence="2">The sequence shown here is derived from an EMBL/GenBank/DDBJ whole genome shotgun (WGS) entry which is preliminary data.</text>
</comment>
<dbReference type="AlphaFoldDB" id="A0A814L668"/>
<keyword evidence="3" id="KW-1185">Reference proteome</keyword>
<keyword evidence="1" id="KW-0732">Signal</keyword>
<gene>
    <name evidence="2" type="ORF">XAT740_LOCUS16270</name>
</gene>
<dbReference type="InterPro" id="IPR011990">
    <property type="entry name" value="TPR-like_helical_dom_sf"/>
</dbReference>
<evidence type="ECO:0000313" key="2">
    <source>
        <dbReference type="EMBL" id="CAF1060759.1"/>
    </source>
</evidence>
<dbReference type="EMBL" id="CAJNOR010001032">
    <property type="protein sequence ID" value="CAF1060759.1"/>
    <property type="molecule type" value="Genomic_DNA"/>
</dbReference>
<proteinExistence type="predicted"/>
<name>A0A814L668_ADIRI</name>
<accession>A0A814L668</accession>
<reference evidence="2" key="1">
    <citation type="submission" date="2021-02" db="EMBL/GenBank/DDBJ databases">
        <authorList>
            <person name="Nowell W R."/>
        </authorList>
    </citation>
    <scope>NUCLEOTIDE SEQUENCE</scope>
</reference>
<organism evidence="2 3">
    <name type="scientific">Adineta ricciae</name>
    <name type="common">Rotifer</name>
    <dbReference type="NCBI Taxonomy" id="249248"/>
    <lineage>
        <taxon>Eukaryota</taxon>
        <taxon>Metazoa</taxon>
        <taxon>Spiralia</taxon>
        <taxon>Gnathifera</taxon>
        <taxon>Rotifera</taxon>
        <taxon>Eurotatoria</taxon>
        <taxon>Bdelloidea</taxon>
        <taxon>Adinetida</taxon>
        <taxon>Adinetidae</taxon>
        <taxon>Adineta</taxon>
    </lineage>
</organism>
<feature type="chain" id="PRO_5032380658" evidence="1">
    <location>
        <begin position="17"/>
        <end position="508"/>
    </location>
</feature>
<dbReference type="Gene3D" id="1.25.40.10">
    <property type="entry name" value="Tetratricopeptide repeat domain"/>
    <property type="match status" value="1"/>
</dbReference>